<evidence type="ECO:0000313" key="2">
    <source>
        <dbReference type="Proteomes" id="UP001242732"/>
    </source>
</evidence>
<organism evidence="1 2">
    <name type="scientific">Paracidovorax citrulli</name>
    <name type="common">Acidovorax citrulli</name>
    <dbReference type="NCBI Taxonomy" id="80869"/>
    <lineage>
        <taxon>Bacteria</taxon>
        <taxon>Pseudomonadati</taxon>
        <taxon>Pseudomonadota</taxon>
        <taxon>Betaproteobacteria</taxon>
        <taxon>Burkholderiales</taxon>
        <taxon>Comamonadaceae</taxon>
        <taxon>Paracidovorax</taxon>
    </lineage>
</organism>
<name>A0ABY9AIE6_PARCI</name>
<accession>A0ABY9AIE6</accession>
<protein>
    <submittedName>
        <fullName evidence="1">Uncharacterized protein</fullName>
    </submittedName>
</protein>
<keyword evidence="2" id="KW-1185">Reference proteome</keyword>
<dbReference type="RefSeq" id="WP_011796009.1">
    <property type="nucleotide sequence ID" value="NZ_CP023687.1"/>
</dbReference>
<sequence>MTHTTTAAAAAEPRPEALRLADALAYCDSSVASQAAVELRRLHALTTASKEEAVTRFCPGCGSVGDVVGNYKDCCPDGANARLIPVSLARKCHDLFRAALDATFASLSPAPALLKGRAHLTYTLTAESGYEQTGEHHNITPEVFGAMIAALHSPKQSTNEVLATEQSTALAEHAARYEWLRSRDLDAVEKGGVFAGKTPDNVVLNGADLDAAIDAAIAAQR</sequence>
<dbReference type="EMBL" id="CP127363">
    <property type="protein sequence ID" value="WIY46729.1"/>
    <property type="molecule type" value="Genomic_DNA"/>
</dbReference>
<dbReference type="Proteomes" id="UP001242732">
    <property type="component" value="Chromosome"/>
</dbReference>
<gene>
    <name evidence="1" type="ORF">QRO08_12740</name>
</gene>
<reference evidence="1 2" key="1">
    <citation type="submission" date="2023-06" db="EMBL/GenBank/DDBJ databases">
        <authorList>
            <person name="Ham H."/>
            <person name="Park D.S."/>
        </authorList>
    </citation>
    <scope>NUCLEOTIDE SEQUENCE [LARGE SCALE GENOMIC DNA]</scope>
    <source>
        <strain evidence="1 2">KACC 17005</strain>
    </source>
</reference>
<evidence type="ECO:0000313" key="1">
    <source>
        <dbReference type="EMBL" id="WIY46729.1"/>
    </source>
</evidence>
<proteinExistence type="predicted"/>